<dbReference type="InterPro" id="IPR020476">
    <property type="entry name" value="Nudix_hydrolase"/>
</dbReference>
<dbReference type="GO" id="GO:0035539">
    <property type="term" value="F:8-oxo-7,8-dihydrodeoxyguanosine triphosphate pyrophosphatase activity"/>
    <property type="evidence" value="ECO:0007669"/>
    <property type="project" value="UniProtKB-EC"/>
</dbReference>
<keyword evidence="4" id="KW-0235">DNA replication</keyword>
<evidence type="ECO:0000256" key="4">
    <source>
        <dbReference type="ARBA" id="ARBA00022705"/>
    </source>
</evidence>
<dbReference type="InterPro" id="IPR000086">
    <property type="entry name" value="NUDIX_hydrolase_dom"/>
</dbReference>
<name>A0ABS2NPS8_9FIRM</name>
<evidence type="ECO:0000256" key="3">
    <source>
        <dbReference type="ARBA" id="ARBA00022457"/>
    </source>
</evidence>
<organism evidence="13 14">
    <name type="scientific">Alkaliphilus hydrothermalis</name>
    <dbReference type="NCBI Taxonomy" id="1482730"/>
    <lineage>
        <taxon>Bacteria</taxon>
        <taxon>Bacillati</taxon>
        <taxon>Bacillota</taxon>
        <taxon>Clostridia</taxon>
        <taxon>Peptostreptococcales</taxon>
        <taxon>Natronincolaceae</taxon>
        <taxon>Alkaliphilus</taxon>
    </lineage>
</organism>
<dbReference type="PRINTS" id="PR00502">
    <property type="entry name" value="NUDIXFAMILY"/>
</dbReference>
<evidence type="ECO:0000256" key="11">
    <source>
        <dbReference type="ARBA" id="ARBA00038905"/>
    </source>
</evidence>
<evidence type="ECO:0000256" key="9">
    <source>
        <dbReference type="ARBA" id="ARBA00023204"/>
    </source>
</evidence>
<sequence length="125" mass="14369">MIDVVAAILKQGDKILIARRKEGKSLGGYWEFPGGKIEEGESPEKSLIRELKEEMMIDIKVTEPFGENIHDYGDKKIRLIAFWGEIDSGEIVLKDHDCIEWVFPKDLHQYNFSPADVSFVEQLMK</sequence>
<dbReference type="PANTHER" id="PTHR47707:SF1">
    <property type="entry name" value="NUDIX HYDROLASE FAMILY PROTEIN"/>
    <property type="match status" value="1"/>
</dbReference>
<dbReference type="Pfam" id="PF14815">
    <property type="entry name" value="NUDIX_4"/>
    <property type="match status" value="1"/>
</dbReference>
<dbReference type="InterPro" id="IPR029119">
    <property type="entry name" value="MutY_C"/>
</dbReference>
<dbReference type="Gene3D" id="3.90.79.10">
    <property type="entry name" value="Nucleoside Triphosphate Pyrophosphohydrolase"/>
    <property type="match status" value="1"/>
</dbReference>
<evidence type="ECO:0000256" key="7">
    <source>
        <dbReference type="ARBA" id="ARBA00022801"/>
    </source>
</evidence>
<dbReference type="Proteomes" id="UP001314796">
    <property type="component" value="Unassembled WGS sequence"/>
</dbReference>
<dbReference type="PANTHER" id="PTHR47707">
    <property type="entry name" value="8-OXO-DGTP DIPHOSPHATASE"/>
    <property type="match status" value="1"/>
</dbReference>
<evidence type="ECO:0000256" key="10">
    <source>
        <dbReference type="ARBA" id="ARBA00035861"/>
    </source>
</evidence>
<keyword evidence="5" id="KW-0479">Metal-binding</keyword>
<dbReference type="InterPro" id="IPR047127">
    <property type="entry name" value="MutT-like"/>
</dbReference>
<comment type="caution">
    <text evidence="13">The sequence shown here is derived from an EMBL/GenBank/DDBJ whole genome shotgun (WGS) entry which is preliminary data.</text>
</comment>
<dbReference type="SUPFAM" id="SSF55811">
    <property type="entry name" value="Nudix"/>
    <property type="match status" value="1"/>
</dbReference>
<dbReference type="InterPro" id="IPR015797">
    <property type="entry name" value="NUDIX_hydrolase-like_dom_sf"/>
</dbReference>
<dbReference type="EC" id="3.6.1.55" evidence="11"/>
<evidence type="ECO:0000256" key="1">
    <source>
        <dbReference type="ARBA" id="ARBA00001946"/>
    </source>
</evidence>
<evidence type="ECO:0000259" key="12">
    <source>
        <dbReference type="PROSITE" id="PS51462"/>
    </source>
</evidence>
<keyword evidence="7 13" id="KW-0378">Hydrolase</keyword>
<evidence type="ECO:0000256" key="2">
    <source>
        <dbReference type="ARBA" id="ARBA00005582"/>
    </source>
</evidence>
<dbReference type="CDD" id="cd03425">
    <property type="entry name" value="NUDIX_MutT_NudA_like"/>
    <property type="match status" value="1"/>
</dbReference>
<dbReference type="RefSeq" id="WP_204401654.1">
    <property type="nucleotide sequence ID" value="NZ_JAFBEE010000008.1"/>
</dbReference>
<proteinExistence type="inferred from homology"/>
<keyword evidence="14" id="KW-1185">Reference proteome</keyword>
<evidence type="ECO:0000256" key="8">
    <source>
        <dbReference type="ARBA" id="ARBA00022842"/>
    </source>
</evidence>
<keyword evidence="3" id="KW-0515">Mutator protein</keyword>
<evidence type="ECO:0000256" key="6">
    <source>
        <dbReference type="ARBA" id="ARBA00022763"/>
    </source>
</evidence>
<keyword evidence="8" id="KW-0460">Magnesium</keyword>
<keyword evidence="9" id="KW-0234">DNA repair</keyword>
<dbReference type="PROSITE" id="PS51462">
    <property type="entry name" value="NUDIX"/>
    <property type="match status" value="1"/>
</dbReference>
<comment type="similarity">
    <text evidence="2">Belongs to the Nudix hydrolase family.</text>
</comment>
<evidence type="ECO:0000313" key="13">
    <source>
        <dbReference type="EMBL" id="MBM7614948.1"/>
    </source>
</evidence>
<keyword evidence="6" id="KW-0227">DNA damage</keyword>
<protein>
    <recommendedName>
        <fullName evidence="11">8-oxo-dGTP diphosphatase</fullName>
        <ecNumber evidence="11">3.6.1.55</ecNumber>
    </recommendedName>
</protein>
<evidence type="ECO:0000313" key="14">
    <source>
        <dbReference type="Proteomes" id="UP001314796"/>
    </source>
</evidence>
<reference evidence="13 14" key="1">
    <citation type="submission" date="2021-01" db="EMBL/GenBank/DDBJ databases">
        <title>Genomic Encyclopedia of Type Strains, Phase IV (KMG-IV): sequencing the most valuable type-strain genomes for metagenomic binning, comparative biology and taxonomic classification.</title>
        <authorList>
            <person name="Goeker M."/>
        </authorList>
    </citation>
    <scope>NUCLEOTIDE SEQUENCE [LARGE SCALE GENOMIC DNA]</scope>
    <source>
        <strain evidence="13 14">DSM 25890</strain>
    </source>
</reference>
<gene>
    <name evidence="13" type="ORF">JOC73_001510</name>
</gene>
<dbReference type="EMBL" id="JAFBEE010000008">
    <property type="protein sequence ID" value="MBM7614948.1"/>
    <property type="molecule type" value="Genomic_DNA"/>
</dbReference>
<accession>A0ABS2NPS8</accession>
<comment type="catalytic activity">
    <reaction evidence="10">
        <text>8-oxo-dGTP + H2O = 8-oxo-dGMP + diphosphate + H(+)</text>
        <dbReference type="Rhea" id="RHEA:31575"/>
        <dbReference type="ChEBI" id="CHEBI:15377"/>
        <dbReference type="ChEBI" id="CHEBI:15378"/>
        <dbReference type="ChEBI" id="CHEBI:33019"/>
        <dbReference type="ChEBI" id="CHEBI:63224"/>
        <dbReference type="ChEBI" id="CHEBI:77896"/>
        <dbReference type="EC" id="3.6.1.55"/>
    </reaction>
</comment>
<evidence type="ECO:0000256" key="5">
    <source>
        <dbReference type="ARBA" id="ARBA00022723"/>
    </source>
</evidence>
<comment type="cofactor">
    <cofactor evidence="1">
        <name>Mg(2+)</name>
        <dbReference type="ChEBI" id="CHEBI:18420"/>
    </cofactor>
</comment>
<feature type="domain" description="Nudix hydrolase" evidence="12">
    <location>
        <begin position="1"/>
        <end position="125"/>
    </location>
</feature>